<dbReference type="AlphaFoldDB" id="A0A2T0SBE7"/>
<evidence type="ECO:0000256" key="1">
    <source>
        <dbReference type="SAM" id="MobiDB-lite"/>
    </source>
</evidence>
<proteinExistence type="predicted"/>
<protein>
    <submittedName>
        <fullName evidence="2">Uncharacterized protein</fullName>
    </submittedName>
</protein>
<dbReference type="EMBL" id="PVZG01000004">
    <property type="protein sequence ID" value="PRY30738.1"/>
    <property type="molecule type" value="Genomic_DNA"/>
</dbReference>
<comment type="caution">
    <text evidence="2">The sequence shown here is derived from an EMBL/GenBank/DDBJ whole genome shotgun (WGS) entry which is preliminary data.</text>
</comment>
<feature type="compositionally biased region" description="Polar residues" evidence="1">
    <location>
        <begin position="7"/>
        <end position="22"/>
    </location>
</feature>
<gene>
    <name evidence="2" type="ORF">CLV70_104290</name>
</gene>
<sequence>MAPDMPETSTPSGTTRPHSPGTTAPDIARAIDSALREAGGGRVAGVRTTYAYGTRGYLVQFIRGDWLCTASVDAATGKVTSIIDDSGLLPAGQQLRHRARRSPTPTVRLPLRTLRDAAAAPDDPAIAYLATDAGVAVVRLTGTARPVVEDDYVTGLGPTRRIVALPGGVAGTTTDGRAFRLDRDGRLLWQVVLPATAHTVAADPTATRLLVATGTGARELAADTGSLLDLCGTTPAHAVAYLPDGDRLVAGPRGDLSVTRPDGSPHWTTDLGDRPWTAWAQGTRVYVAGEGGLKEIAVGHGVVARWSAPARRAARTAVVTGGTVYTCEPGASVTRHDYATAGHHGSLPDLPAHPQAICLLHTPAGHPRLLTAHRDGLISTHPVHP</sequence>
<name>A0A2T0SBE7_9ACTN</name>
<dbReference type="Proteomes" id="UP000239209">
    <property type="component" value="Unassembled WGS sequence"/>
</dbReference>
<reference evidence="2 3" key="1">
    <citation type="submission" date="2018-03" db="EMBL/GenBank/DDBJ databases">
        <title>Genomic Encyclopedia of Archaeal and Bacterial Type Strains, Phase II (KMG-II): from individual species to whole genera.</title>
        <authorList>
            <person name="Goeker M."/>
        </authorList>
    </citation>
    <scope>NUCLEOTIDE SEQUENCE [LARGE SCALE GENOMIC DNA]</scope>
    <source>
        <strain evidence="2 3">DSM 45348</strain>
    </source>
</reference>
<dbReference type="SUPFAM" id="SSF50998">
    <property type="entry name" value="Quinoprotein alcohol dehydrogenase-like"/>
    <property type="match status" value="1"/>
</dbReference>
<dbReference type="InterPro" id="IPR011047">
    <property type="entry name" value="Quinoprotein_ADH-like_sf"/>
</dbReference>
<organism evidence="2 3">
    <name type="scientific">Pseudosporangium ferrugineum</name>
    <dbReference type="NCBI Taxonomy" id="439699"/>
    <lineage>
        <taxon>Bacteria</taxon>
        <taxon>Bacillati</taxon>
        <taxon>Actinomycetota</taxon>
        <taxon>Actinomycetes</taxon>
        <taxon>Micromonosporales</taxon>
        <taxon>Micromonosporaceae</taxon>
        <taxon>Pseudosporangium</taxon>
    </lineage>
</organism>
<feature type="region of interest" description="Disordered" evidence="1">
    <location>
        <begin position="1"/>
        <end position="25"/>
    </location>
</feature>
<keyword evidence="3" id="KW-1185">Reference proteome</keyword>
<evidence type="ECO:0000313" key="3">
    <source>
        <dbReference type="Proteomes" id="UP000239209"/>
    </source>
</evidence>
<evidence type="ECO:0000313" key="2">
    <source>
        <dbReference type="EMBL" id="PRY30738.1"/>
    </source>
</evidence>
<accession>A0A2T0SBE7</accession>